<reference evidence="1 2" key="1">
    <citation type="submission" date="2016-01" db="EMBL/GenBank/DDBJ databases">
        <authorList>
            <person name="Regsiter A."/>
            <person name="william w."/>
        </authorList>
    </citation>
    <scope>NUCLEOTIDE SEQUENCE [LARGE SCALE GENOMIC DNA]</scope>
    <source>
        <strain evidence="1 2">CFBP 5494</strain>
    </source>
</reference>
<dbReference type="EMBL" id="FBVY01000006">
    <property type="protein sequence ID" value="CUW88518.1"/>
    <property type="molecule type" value="Genomic_DNA"/>
</dbReference>
<dbReference type="AlphaFoldDB" id="A0A9W5AZA8"/>
<gene>
    <name evidence="1" type="ORF">AGR2A_Cc140086</name>
</gene>
<dbReference type="RefSeq" id="WP_080822911.1">
    <property type="nucleotide sequence ID" value="NZ_LT009718.1"/>
</dbReference>
<evidence type="ECO:0000313" key="2">
    <source>
        <dbReference type="Proteomes" id="UP000191933"/>
    </source>
</evidence>
<accession>A0A9W5AZA8</accession>
<keyword evidence="2" id="KW-1185">Reference proteome</keyword>
<evidence type="ECO:0000313" key="1">
    <source>
        <dbReference type="EMBL" id="CUW88518.1"/>
    </source>
</evidence>
<name>A0A9W5AZA8_9HYPH</name>
<dbReference type="Proteomes" id="UP000191933">
    <property type="component" value="Unassembled WGS sequence"/>
</dbReference>
<sequence>MQTLKSTLATEYRAEVIFGYVHRRQKEIFDILYPDANYEKLNAVELLDLHFVREFAATVAGNWKEHSREKMLTGSAESVALKAAALASGIAINVYRDHGSFGMTLALRVIGRLEPEKEARYKRVIDGDAADDVPQAA</sequence>
<proteinExistence type="predicted"/>
<organism evidence="1 2">
    <name type="scientific">Agrobacterium genomosp. 2 str. CFBP 5494</name>
    <dbReference type="NCBI Taxonomy" id="1183436"/>
    <lineage>
        <taxon>Bacteria</taxon>
        <taxon>Pseudomonadati</taxon>
        <taxon>Pseudomonadota</taxon>
        <taxon>Alphaproteobacteria</taxon>
        <taxon>Hyphomicrobiales</taxon>
        <taxon>Rhizobiaceae</taxon>
        <taxon>Rhizobium/Agrobacterium group</taxon>
        <taxon>Agrobacterium</taxon>
        <taxon>Agrobacterium tumefaciens complex</taxon>
    </lineage>
</organism>
<comment type="caution">
    <text evidence="1">The sequence shown here is derived from an EMBL/GenBank/DDBJ whole genome shotgun (WGS) entry which is preliminary data.</text>
</comment>
<protein>
    <submittedName>
        <fullName evidence="1">Uncharacterized protein</fullName>
    </submittedName>
</protein>